<accession>A0A2T4AFW1</accession>
<name>A0A2T4AFW1_TRIHA</name>
<sequence length="181" mass="20148">MDCGRVATTPNGKMFQRFSDLELLVGNAVSLLKQREEDIDQSRTTHSEQRRAGVILLPTARCYPQVFRVKYVRIVSSSIVLGRVLSSVTNKRRLLFLLPASRLVYSISPCSRGDGCYRAWIGPGSGLPSFKRRNRIRCFSGQGSALANLLVCRTAATSERPTQISQPHASWGFCSERTVLI</sequence>
<evidence type="ECO:0000313" key="1">
    <source>
        <dbReference type="EMBL" id="PTB55969.1"/>
    </source>
</evidence>
<proteinExistence type="predicted"/>
<reference evidence="1 2" key="1">
    <citation type="submission" date="2016-07" db="EMBL/GenBank/DDBJ databases">
        <title>Multiple horizontal gene transfer events from other fungi enriched the ability of initially mycotrophic Trichoderma (Ascomycota) to feed on dead plant biomass.</title>
        <authorList>
            <consortium name="DOE Joint Genome Institute"/>
            <person name="Aerts A."/>
            <person name="Atanasova L."/>
            <person name="Chenthamara K."/>
            <person name="Zhang J."/>
            <person name="Grujic M."/>
            <person name="Henrissat B."/>
            <person name="Kuo A."/>
            <person name="Salamov A."/>
            <person name="Lipzen A."/>
            <person name="Labutti K."/>
            <person name="Barry K."/>
            <person name="Miao Y."/>
            <person name="Rahimi M.J."/>
            <person name="Shen Q."/>
            <person name="Grigoriev I.V."/>
            <person name="Kubicek C.P."/>
            <person name="Druzhinina I.S."/>
        </authorList>
    </citation>
    <scope>NUCLEOTIDE SEQUENCE [LARGE SCALE GENOMIC DNA]</scope>
    <source>
        <strain evidence="1 2">CBS 226.95</strain>
    </source>
</reference>
<dbReference type="Proteomes" id="UP000241690">
    <property type="component" value="Unassembled WGS sequence"/>
</dbReference>
<evidence type="ECO:0000313" key="2">
    <source>
        <dbReference type="Proteomes" id="UP000241690"/>
    </source>
</evidence>
<dbReference type="AlphaFoldDB" id="A0A2T4AFW1"/>
<organism evidence="1 2">
    <name type="scientific">Trichoderma harzianum CBS 226.95</name>
    <dbReference type="NCBI Taxonomy" id="983964"/>
    <lineage>
        <taxon>Eukaryota</taxon>
        <taxon>Fungi</taxon>
        <taxon>Dikarya</taxon>
        <taxon>Ascomycota</taxon>
        <taxon>Pezizomycotina</taxon>
        <taxon>Sordariomycetes</taxon>
        <taxon>Hypocreomycetidae</taxon>
        <taxon>Hypocreales</taxon>
        <taxon>Hypocreaceae</taxon>
        <taxon>Trichoderma</taxon>
    </lineage>
</organism>
<dbReference type="EMBL" id="KZ679679">
    <property type="protein sequence ID" value="PTB55969.1"/>
    <property type="molecule type" value="Genomic_DNA"/>
</dbReference>
<dbReference type="RefSeq" id="XP_024775646.1">
    <property type="nucleotide sequence ID" value="XM_024914963.1"/>
</dbReference>
<keyword evidence="2" id="KW-1185">Reference proteome</keyword>
<protein>
    <submittedName>
        <fullName evidence="1">Uncharacterized protein</fullName>
    </submittedName>
</protein>
<dbReference type="GeneID" id="36623529"/>
<gene>
    <name evidence="1" type="ORF">M431DRAFT_414632</name>
</gene>